<organism evidence="2 3">
    <name type="scientific">Prauserella oleivorans</name>
    <dbReference type="NCBI Taxonomy" id="1478153"/>
    <lineage>
        <taxon>Bacteria</taxon>
        <taxon>Bacillati</taxon>
        <taxon>Actinomycetota</taxon>
        <taxon>Actinomycetes</taxon>
        <taxon>Pseudonocardiales</taxon>
        <taxon>Pseudonocardiaceae</taxon>
        <taxon>Prauserella</taxon>
    </lineage>
</organism>
<evidence type="ECO:0000313" key="2">
    <source>
        <dbReference type="EMBL" id="MFD2799066.1"/>
    </source>
</evidence>
<name>A0ABW5W664_9PSEU</name>
<evidence type="ECO:0000313" key="3">
    <source>
        <dbReference type="Proteomes" id="UP001597478"/>
    </source>
</evidence>
<protein>
    <submittedName>
        <fullName evidence="2">Uncharacterized protein</fullName>
    </submittedName>
</protein>
<gene>
    <name evidence="2" type="ORF">ACFS2C_06645</name>
</gene>
<sequence length="97" mass="10146">MLSARTTLTPTEAAVLARVDSVEPVELAAVRLGLHAAAAVRILARARAIRARAEADMKAAAVLAPTVATVEVPFGRPTRVPRGSSPRPWPSALGCLR</sequence>
<evidence type="ECO:0000256" key="1">
    <source>
        <dbReference type="SAM" id="MobiDB-lite"/>
    </source>
</evidence>
<keyword evidence="3" id="KW-1185">Reference proteome</keyword>
<dbReference type="EMBL" id="JBHUOF010000007">
    <property type="protein sequence ID" value="MFD2799066.1"/>
    <property type="molecule type" value="Genomic_DNA"/>
</dbReference>
<dbReference type="RefSeq" id="WP_377386548.1">
    <property type="nucleotide sequence ID" value="NZ_JBHSAN010000006.1"/>
</dbReference>
<dbReference type="Proteomes" id="UP001597478">
    <property type="component" value="Unassembled WGS sequence"/>
</dbReference>
<reference evidence="3" key="1">
    <citation type="journal article" date="2019" name="Int. J. Syst. Evol. Microbiol.">
        <title>The Global Catalogue of Microorganisms (GCM) 10K type strain sequencing project: providing services to taxonomists for standard genome sequencing and annotation.</title>
        <authorList>
            <consortium name="The Broad Institute Genomics Platform"/>
            <consortium name="The Broad Institute Genome Sequencing Center for Infectious Disease"/>
            <person name="Wu L."/>
            <person name="Ma J."/>
        </authorList>
    </citation>
    <scope>NUCLEOTIDE SEQUENCE [LARGE SCALE GENOMIC DNA]</scope>
    <source>
        <strain evidence="3">IBRC-M 10906</strain>
    </source>
</reference>
<feature type="region of interest" description="Disordered" evidence="1">
    <location>
        <begin position="75"/>
        <end position="97"/>
    </location>
</feature>
<comment type="caution">
    <text evidence="2">The sequence shown here is derived from an EMBL/GenBank/DDBJ whole genome shotgun (WGS) entry which is preliminary data.</text>
</comment>
<proteinExistence type="predicted"/>
<accession>A0ABW5W664</accession>